<gene>
    <name evidence="2" type="ORF">HDF12_001279</name>
</gene>
<protein>
    <recommendedName>
        <fullName evidence="4">DUF4352 domain-containing protein</fullName>
    </recommendedName>
</protein>
<keyword evidence="1" id="KW-0732">Signal</keyword>
<feature type="chain" id="PRO_5031049747" description="DUF4352 domain-containing protein" evidence="1">
    <location>
        <begin position="27"/>
        <end position="232"/>
    </location>
</feature>
<accession>A0A7Y9NKB3</accession>
<comment type="caution">
    <text evidence="2">The sequence shown here is derived from an EMBL/GenBank/DDBJ whole genome shotgun (WGS) entry which is preliminary data.</text>
</comment>
<sequence length="232" mass="25774">MKSHRFPTTPILLVVIFCLFAANARAADKKAPPVKPADQYAAFEVHPNEKVTVAAEPCDDPKDCDFFRLPYLQHGFVAIRVIFTNDSDAAISLDDARIQFISINNDKIPAATDDDLQRRLFSTKGAAGRKIPLPLPLPPVTVHDKPVDKQIIKDDKDFGFNGTTVNPHSTLAGYLFYDVRQLSDRPLKGAELYVKMVHTVDGKKQLFDFNIPFDKWLAAQPGAKSSDNAPKL</sequence>
<feature type="signal peptide" evidence="1">
    <location>
        <begin position="1"/>
        <end position="26"/>
    </location>
</feature>
<evidence type="ECO:0000256" key="1">
    <source>
        <dbReference type="SAM" id="SignalP"/>
    </source>
</evidence>
<evidence type="ECO:0000313" key="2">
    <source>
        <dbReference type="EMBL" id="NYF50914.1"/>
    </source>
</evidence>
<reference evidence="2 3" key="1">
    <citation type="submission" date="2020-07" db="EMBL/GenBank/DDBJ databases">
        <title>Genomic Encyclopedia of Type Strains, Phase IV (KMG-V): Genome sequencing to study the core and pangenomes of soil and plant-associated prokaryotes.</title>
        <authorList>
            <person name="Whitman W."/>
        </authorList>
    </citation>
    <scope>NUCLEOTIDE SEQUENCE [LARGE SCALE GENOMIC DNA]</scope>
    <source>
        <strain evidence="2 3">M8UP30</strain>
    </source>
</reference>
<dbReference type="AlphaFoldDB" id="A0A7Y9NKB3"/>
<dbReference type="EMBL" id="JACCCV010000001">
    <property type="protein sequence ID" value="NYF50914.1"/>
    <property type="molecule type" value="Genomic_DNA"/>
</dbReference>
<proteinExistence type="predicted"/>
<name>A0A7Y9NKB3_9BACT</name>
<organism evidence="2 3">
    <name type="scientific">Tunturiibacter lichenicola</name>
    <dbReference type="NCBI Taxonomy" id="2051959"/>
    <lineage>
        <taxon>Bacteria</taxon>
        <taxon>Pseudomonadati</taxon>
        <taxon>Acidobacteriota</taxon>
        <taxon>Terriglobia</taxon>
        <taxon>Terriglobales</taxon>
        <taxon>Acidobacteriaceae</taxon>
        <taxon>Tunturiibacter</taxon>
    </lineage>
</organism>
<evidence type="ECO:0000313" key="3">
    <source>
        <dbReference type="Proteomes" id="UP000534186"/>
    </source>
</evidence>
<evidence type="ECO:0008006" key="4">
    <source>
        <dbReference type="Google" id="ProtNLM"/>
    </source>
</evidence>
<dbReference type="Proteomes" id="UP000534186">
    <property type="component" value="Unassembled WGS sequence"/>
</dbReference>